<dbReference type="InterPro" id="IPR036047">
    <property type="entry name" value="F-box-like_dom_sf"/>
</dbReference>
<dbReference type="PANTHER" id="PTHR31672">
    <property type="entry name" value="BNACNNG10540D PROTEIN"/>
    <property type="match status" value="1"/>
</dbReference>
<evidence type="ECO:0000259" key="1">
    <source>
        <dbReference type="PROSITE" id="PS50181"/>
    </source>
</evidence>
<dbReference type="EMBL" id="CM007651">
    <property type="protein sequence ID" value="ONI26433.1"/>
    <property type="molecule type" value="Genomic_DNA"/>
</dbReference>
<dbReference type="InterPro" id="IPR050796">
    <property type="entry name" value="SCF_F-box_component"/>
</dbReference>
<sequence>MSTLPPELILDILLRLPPKDLIRSLCVSKACDNNTSGTAVKAEKPFKFPDAYDVLRLSGHSVHGLFCIHSKDGRYIALWNPSIQKLKKIPLPTFGPSYSEWFSKRKRNHLYGLGYDSVNDDYKLVGMVVDDRSVQVQIYSLKSNSWKRIQNGPLFSNISLGRPRIMFCNGAMSWLIVNNEVDGNRYIIQTLNLATIIRTVSLEVLGGCLCLCVYVPTGHAVWIMKEYGVTESWTLLYCLENEAVPSGVGYFSKPLVLSKNGEMVLTHNGRGFFWYDLRNKSFKQVQFSRPPSTQLDITFYVGSLCLLDGDPVIAERGTSRWDLMLSKIDLAT</sequence>
<dbReference type="SUPFAM" id="SSF50965">
    <property type="entry name" value="Galactose oxidase, central domain"/>
    <property type="match status" value="1"/>
</dbReference>
<reference evidence="2 3" key="1">
    <citation type="journal article" date="2013" name="Nat. Genet.">
        <title>The high-quality draft genome of peach (Prunus persica) identifies unique patterns of genetic diversity, domestication and genome evolution.</title>
        <authorList>
            <consortium name="International Peach Genome Initiative"/>
            <person name="Verde I."/>
            <person name="Abbott A.G."/>
            <person name="Scalabrin S."/>
            <person name="Jung S."/>
            <person name="Shu S."/>
            <person name="Marroni F."/>
            <person name="Zhebentyayeva T."/>
            <person name="Dettori M.T."/>
            <person name="Grimwood J."/>
            <person name="Cattonaro F."/>
            <person name="Zuccolo A."/>
            <person name="Rossini L."/>
            <person name="Jenkins J."/>
            <person name="Vendramin E."/>
            <person name="Meisel L.A."/>
            <person name="Decroocq V."/>
            <person name="Sosinski B."/>
            <person name="Prochnik S."/>
            <person name="Mitros T."/>
            <person name="Policriti A."/>
            <person name="Cipriani G."/>
            <person name="Dondini L."/>
            <person name="Ficklin S."/>
            <person name="Goodstein D.M."/>
            <person name="Xuan P."/>
            <person name="Del Fabbro C."/>
            <person name="Aramini V."/>
            <person name="Copetti D."/>
            <person name="Gonzalez S."/>
            <person name="Horner D.S."/>
            <person name="Falchi R."/>
            <person name="Lucas S."/>
            <person name="Mica E."/>
            <person name="Maldonado J."/>
            <person name="Lazzari B."/>
            <person name="Bielenberg D."/>
            <person name="Pirona R."/>
            <person name="Miculan M."/>
            <person name="Barakat A."/>
            <person name="Testolin R."/>
            <person name="Stella A."/>
            <person name="Tartarini S."/>
            <person name="Tonutti P."/>
            <person name="Arus P."/>
            <person name="Orellana A."/>
            <person name="Wells C."/>
            <person name="Main D."/>
            <person name="Vizzotto G."/>
            <person name="Silva H."/>
            <person name="Salamini F."/>
            <person name="Schmutz J."/>
            <person name="Morgante M."/>
            <person name="Rokhsar D.S."/>
        </authorList>
    </citation>
    <scope>NUCLEOTIDE SEQUENCE [LARGE SCALE GENOMIC DNA]</scope>
    <source>
        <strain evidence="3">cv. Nemared</strain>
    </source>
</reference>
<dbReference type="InterPro" id="IPR001810">
    <property type="entry name" value="F-box_dom"/>
</dbReference>
<dbReference type="NCBIfam" id="TIGR01640">
    <property type="entry name" value="F_box_assoc_1"/>
    <property type="match status" value="1"/>
</dbReference>
<dbReference type="Pfam" id="PF00646">
    <property type="entry name" value="F-box"/>
    <property type="match status" value="1"/>
</dbReference>
<proteinExistence type="predicted"/>
<evidence type="ECO:0000313" key="3">
    <source>
        <dbReference type="Proteomes" id="UP000006882"/>
    </source>
</evidence>
<dbReference type="CDD" id="cd09917">
    <property type="entry name" value="F-box_SF"/>
    <property type="match status" value="1"/>
</dbReference>
<gene>
    <name evidence="2" type="ORF">PRUPE_1G024400</name>
</gene>
<dbReference type="SUPFAM" id="SSF81383">
    <property type="entry name" value="F-box domain"/>
    <property type="match status" value="1"/>
</dbReference>
<evidence type="ECO:0000313" key="2">
    <source>
        <dbReference type="EMBL" id="ONI26433.1"/>
    </source>
</evidence>
<organism evidence="2 3">
    <name type="scientific">Prunus persica</name>
    <name type="common">Peach</name>
    <name type="synonym">Amygdalus persica</name>
    <dbReference type="NCBI Taxonomy" id="3760"/>
    <lineage>
        <taxon>Eukaryota</taxon>
        <taxon>Viridiplantae</taxon>
        <taxon>Streptophyta</taxon>
        <taxon>Embryophyta</taxon>
        <taxon>Tracheophyta</taxon>
        <taxon>Spermatophyta</taxon>
        <taxon>Magnoliopsida</taxon>
        <taxon>eudicotyledons</taxon>
        <taxon>Gunneridae</taxon>
        <taxon>Pentapetalae</taxon>
        <taxon>rosids</taxon>
        <taxon>fabids</taxon>
        <taxon>Rosales</taxon>
        <taxon>Rosaceae</taxon>
        <taxon>Amygdaloideae</taxon>
        <taxon>Amygdaleae</taxon>
        <taxon>Prunus</taxon>
    </lineage>
</organism>
<name>A0A251QRS5_PRUPE</name>
<dbReference type="InterPro" id="IPR017451">
    <property type="entry name" value="F-box-assoc_interact_dom"/>
</dbReference>
<dbReference type="PROSITE" id="PS50181">
    <property type="entry name" value="FBOX"/>
    <property type="match status" value="1"/>
</dbReference>
<keyword evidence="3" id="KW-1185">Reference proteome</keyword>
<feature type="domain" description="F-box" evidence="1">
    <location>
        <begin position="1"/>
        <end position="29"/>
    </location>
</feature>
<dbReference type="PANTHER" id="PTHR31672:SF13">
    <property type="entry name" value="F-BOX PROTEIN CPR30-LIKE"/>
    <property type="match status" value="1"/>
</dbReference>
<dbReference type="InterPro" id="IPR011043">
    <property type="entry name" value="Gal_Oxase/kelch_b-propeller"/>
</dbReference>
<dbReference type="AlphaFoldDB" id="A0A251QRS5"/>
<accession>A0A251QRS5</accession>
<dbReference type="Proteomes" id="UP000006882">
    <property type="component" value="Chromosome G1"/>
</dbReference>
<protein>
    <recommendedName>
        <fullName evidence="1">F-box domain-containing protein</fullName>
    </recommendedName>
</protein>
<dbReference type="Gramene" id="ONI26433">
    <property type="protein sequence ID" value="ONI26433"/>
    <property type="gene ID" value="PRUPE_1G024400"/>
</dbReference>
<dbReference type="InterPro" id="IPR013187">
    <property type="entry name" value="F-box-assoc_dom_typ3"/>
</dbReference>
<dbReference type="Pfam" id="PF08268">
    <property type="entry name" value="FBA_3"/>
    <property type="match status" value="1"/>
</dbReference>